<reference evidence="3" key="1">
    <citation type="submission" date="2022-10" db="EMBL/GenBank/DDBJ databases">
        <title>The complete genomes of actinobacterial strains from the NBC collection.</title>
        <authorList>
            <person name="Joergensen T.S."/>
            <person name="Alvarez Arevalo M."/>
            <person name="Sterndorff E.B."/>
            <person name="Faurdal D."/>
            <person name="Vuksanovic O."/>
            <person name="Mourched A.-S."/>
            <person name="Charusanti P."/>
            <person name="Shaw S."/>
            <person name="Blin K."/>
            <person name="Weber T."/>
        </authorList>
    </citation>
    <scope>NUCLEOTIDE SEQUENCE</scope>
    <source>
        <strain evidence="3">NBC_00003</strain>
    </source>
</reference>
<keyword evidence="2" id="KW-0732">Signal</keyword>
<feature type="chain" id="PRO_5043838711" evidence="2">
    <location>
        <begin position="25"/>
        <end position="105"/>
    </location>
</feature>
<accession>A0AAU2UXP4</accession>
<feature type="signal peptide" evidence="2">
    <location>
        <begin position="1"/>
        <end position="24"/>
    </location>
</feature>
<evidence type="ECO:0000256" key="1">
    <source>
        <dbReference type="SAM" id="MobiDB-lite"/>
    </source>
</evidence>
<evidence type="ECO:0000313" key="3">
    <source>
        <dbReference type="EMBL" id="WTW59861.1"/>
    </source>
</evidence>
<feature type="region of interest" description="Disordered" evidence="1">
    <location>
        <begin position="21"/>
        <end position="43"/>
    </location>
</feature>
<name>A0AAU2UXP4_9ACTN</name>
<feature type="compositionally biased region" description="Polar residues" evidence="1">
    <location>
        <begin position="23"/>
        <end position="33"/>
    </location>
</feature>
<dbReference type="EMBL" id="CP108318">
    <property type="protein sequence ID" value="WTW59861.1"/>
    <property type="molecule type" value="Genomic_DNA"/>
</dbReference>
<proteinExistence type="predicted"/>
<gene>
    <name evidence="3" type="ORF">OG549_03975</name>
</gene>
<dbReference type="AlphaFoldDB" id="A0AAU2UXP4"/>
<evidence type="ECO:0000256" key="2">
    <source>
        <dbReference type="SAM" id="SignalP"/>
    </source>
</evidence>
<organism evidence="3">
    <name type="scientific">Streptomyces sp. NBC_00003</name>
    <dbReference type="NCBI Taxonomy" id="2903608"/>
    <lineage>
        <taxon>Bacteria</taxon>
        <taxon>Bacillati</taxon>
        <taxon>Actinomycetota</taxon>
        <taxon>Actinomycetes</taxon>
        <taxon>Kitasatosporales</taxon>
        <taxon>Streptomycetaceae</taxon>
        <taxon>Streptomyces</taxon>
    </lineage>
</organism>
<protein>
    <submittedName>
        <fullName evidence="3">Uncharacterized protein</fullName>
    </submittedName>
</protein>
<sequence length="105" mass="11511">MFTRSLVSAVLAVLPIAAAVPAHSSSPGDSQMPTPYRRCPDGTALGEKNMGSYTIHQCYDAQGKEVDAVSVTAAEFHAREEMNDKNIFISDRNRKTDITPVVWDR</sequence>